<sequence>MKDRQLYRDPVNGKLAGVCAGIANYFGLEIWLVRILVVSAALLGGSFLVVVAYVAFTLMLEKQPYEYQETIKTKQDHKIKNKAWQAGQTPESLLNNIDNELARVENGVRNIEAYVTSESFKVNREFSKL</sequence>
<dbReference type="NCBIfam" id="TIGR02978">
    <property type="entry name" value="phageshock_pspC"/>
    <property type="match status" value="1"/>
</dbReference>
<evidence type="ECO:0000256" key="6">
    <source>
        <dbReference type="SAM" id="Phobius"/>
    </source>
</evidence>
<accession>A0ABT4YQ01</accession>
<dbReference type="InterPro" id="IPR052027">
    <property type="entry name" value="PspC"/>
</dbReference>
<gene>
    <name evidence="8" type="primary">pspC</name>
    <name evidence="8" type="ORF">PGX00_08170</name>
</gene>
<dbReference type="InterPro" id="IPR014320">
    <property type="entry name" value="Phageshock_PspC"/>
</dbReference>
<comment type="subcellular location">
    <subcellularLocation>
        <location evidence="1">Cell membrane</location>
        <topology evidence="1">Single-pass membrane protein</topology>
    </subcellularLocation>
</comment>
<evidence type="ECO:0000256" key="5">
    <source>
        <dbReference type="ARBA" id="ARBA00023136"/>
    </source>
</evidence>
<evidence type="ECO:0000256" key="2">
    <source>
        <dbReference type="ARBA" id="ARBA00022475"/>
    </source>
</evidence>
<evidence type="ECO:0000256" key="1">
    <source>
        <dbReference type="ARBA" id="ARBA00004162"/>
    </source>
</evidence>
<evidence type="ECO:0000259" key="7">
    <source>
        <dbReference type="Pfam" id="PF04024"/>
    </source>
</evidence>
<dbReference type="RefSeq" id="WP_272135150.1">
    <property type="nucleotide sequence ID" value="NZ_JAQLOI010000001.1"/>
</dbReference>
<comment type="caution">
    <text evidence="8">The sequence shown here is derived from an EMBL/GenBank/DDBJ whole genome shotgun (WGS) entry which is preliminary data.</text>
</comment>
<protein>
    <submittedName>
        <fullName evidence="8">Envelope stress response membrane protein PspC</fullName>
    </submittedName>
</protein>
<evidence type="ECO:0000256" key="4">
    <source>
        <dbReference type="ARBA" id="ARBA00022989"/>
    </source>
</evidence>
<keyword evidence="4 6" id="KW-1133">Transmembrane helix</keyword>
<feature type="transmembrane region" description="Helical" evidence="6">
    <location>
        <begin position="31"/>
        <end position="56"/>
    </location>
</feature>
<feature type="domain" description="Phage shock protein PspC N-terminal" evidence="7">
    <location>
        <begin position="4"/>
        <end position="62"/>
    </location>
</feature>
<evidence type="ECO:0000313" key="8">
    <source>
        <dbReference type="EMBL" id="MDB1123641.1"/>
    </source>
</evidence>
<dbReference type="Pfam" id="PF04024">
    <property type="entry name" value="PspC"/>
    <property type="match status" value="1"/>
</dbReference>
<name>A0ABT4YQ01_9VIBR</name>
<dbReference type="PANTHER" id="PTHR33885">
    <property type="entry name" value="PHAGE SHOCK PROTEIN C"/>
    <property type="match status" value="1"/>
</dbReference>
<keyword evidence="5 6" id="KW-0472">Membrane</keyword>
<dbReference type="PANTHER" id="PTHR33885:SF3">
    <property type="entry name" value="PHAGE SHOCK PROTEIN C"/>
    <property type="match status" value="1"/>
</dbReference>
<dbReference type="Proteomes" id="UP001210678">
    <property type="component" value="Unassembled WGS sequence"/>
</dbReference>
<organism evidence="8 9">
    <name type="scientific">Vibrio algarum</name>
    <dbReference type="NCBI Taxonomy" id="3020714"/>
    <lineage>
        <taxon>Bacteria</taxon>
        <taxon>Pseudomonadati</taxon>
        <taxon>Pseudomonadota</taxon>
        <taxon>Gammaproteobacteria</taxon>
        <taxon>Vibrionales</taxon>
        <taxon>Vibrionaceae</taxon>
        <taxon>Vibrio</taxon>
    </lineage>
</organism>
<reference evidence="8 9" key="1">
    <citation type="submission" date="2023-01" db="EMBL/GenBank/DDBJ databases">
        <title>Vibrio sp. KJ40-1 sp.nov, isolated from marine algae.</title>
        <authorList>
            <person name="Butt M."/>
            <person name="Kim J.M.J."/>
            <person name="Jeon C.O.C."/>
        </authorList>
    </citation>
    <scope>NUCLEOTIDE SEQUENCE [LARGE SCALE GENOMIC DNA]</scope>
    <source>
        <strain evidence="8 9">KJ40-1</strain>
    </source>
</reference>
<keyword evidence="3 6" id="KW-0812">Transmembrane</keyword>
<dbReference type="EMBL" id="JAQLOI010000001">
    <property type="protein sequence ID" value="MDB1123641.1"/>
    <property type="molecule type" value="Genomic_DNA"/>
</dbReference>
<dbReference type="InterPro" id="IPR007168">
    <property type="entry name" value="Phageshock_PspC_N"/>
</dbReference>
<keyword evidence="2" id="KW-1003">Cell membrane</keyword>
<proteinExistence type="predicted"/>
<evidence type="ECO:0000313" key="9">
    <source>
        <dbReference type="Proteomes" id="UP001210678"/>
    </source>
</evidence>
<evidence type="ECO:0000256" key="3">
    <source>
        <dbReference type="ARBA" id="ARBA00022692"/>
    </source>
</evidence>
<keyword evidence="9" id="KW-1185">Reference proteome</keyword>